<evidence type="ECO:0000256" key="7">
    <source>
        <dbReference type="ARBA" id="ARBA00022598"/>
    </source>
</evidence>
<evidence type="ECO:0000313" key="22">
    <source>
        <dbReference type="EMBL" id="OBA27463.1"/>
    </source>
</evidence>
<keyword evidence="6" id="KW-1003">Cell membrane</keyword>
<evidence type="ECO:0000256" key="11">
    <source>
        <dbReference type="ARBA" id="ARBA00022840"/>
    </source>
</evidence>
<evidence type="ECO:0000256" key="12">
    <source>
        <dbReference type="ARBA" id="ARBA00022989"/>
    </source>
</evidence>
<dbReference type="GO" id="GO:0005524">
    <property type="term" value="F:ATP binding"/>
    <property type="evidence" value="ECO:0007669"/>
    <property type="project" value="UniProtKB-KW"/>
</dbReference>
<sequence>MSLLLYIAKAFIVLSISIIAIILDPIFNITSLENSTGLNNKHNVFINFLIKHRLLEDIHIIPFFLKNIPQYIYKLKFKNTFTNWYIFKEHCDAEPSKIFMKYPIANENAKDDEPLYTFEQYTYREAEEMIYRLSKYLTSEEIQCKPGQIVGMYYQNNPMFIFLWYSLWQIGCIPAFLNYNIQGTPLTHSIKIGKLKNILIDPRVAKNFVCEIDDNEVFTHFIDESKLYDIMKNKNSGILIQKQSIRTPASLKDYDPAMLIFTSGTTGLPKSAVISWRKATIGCTLFGRIYHMESPNTNVFTAMPLYHSTAALLGICAVISQGGTFTIASKFSASNFWKQVYYSGATHVQYVGEICRYLINTPSDINVDNVRKINYERDHNVQIAYGNGLRDTIWVELKHRFNIPVIGEFYASTEAPFATTSFQLGDSEGVGACKSYGPIVTKFLSIQQVLIKTDPEDPTVPFRNGNGFCEKPKIGEPGELLMKIFFPKDPKKSFQGYLGNKAATESKILRDVFTKGDAYYRSGDLVKEDEADRWYFVDRLGDTFRWKSENCSTTEVENCIMSNPLLKDIDTNDGRYIEECCVVGLKVDGYEGRCGYAILQVDPKDPFDRVELINGLLPRMFQNLPKYSLPLFIKFVDQIEHTNNHKIKKTNYRNDILPFGQNNNETIYFLKNYKEYVELTEEEFNKIKSGETKL</sequence>
<keyword evidence="13" id="KW-0445">Lipid transport</keyword>
<keyword evidence="12 20" id="KW-1133">Transmembrane helix</keyword>
<comment type="catalytic activity">
    <reaction evidence="16">
        <text>a very long-chain fatty acid + ATP + CoA = a very long-chain fatty acyl-CoA + AMP + diphosphate</text>
        <dbReference type="Rhea" id="RHEA:54536"/>
        <dbReference type="ChEBI" id="CHEBI:30616"/>
        <dbReference type="ChEBI" id="CHEBI:33019"/>
        <dbReference type="ChEBI" id="CHEBI:57287"/>
        <dbReference type="ChEBI" id="CHEBI:58950"/>
        <dbReference type="ChEBI" id="CHEBI:138261"/>
        <dbReference type="ChEBI" id="CHEBI:456215"/>
    </reaction>
</comment>
<dbReference type="InterPro" id="IPR042099">
    <property type="entry name" value="ANL_N_sf"/>
</dbReference>
<keyword evidence="11" id="KW-0067">ATP-binding</keyword>
<feature type="domain" description="AMP-dependent synthetase/ligase" evidence="21">
    <location>
        <begin position="112"/>
        <end position="482"/>
    </location>
</feature>
<dbReference type="PANTHER" id="PTHR43107:SF15">
    <property type="entry name" value="FATTY ACID TRANSPORT PROTEIN 3, ISOFORM A"/>
    <property type="match status" value="1"/>
</dbReference>
<evidence type="ECO:0000256" key="8">
    <source>
        <dbReference type="ARBA" id="ARBA00022677"/>
    </source>
</evidence>
<feature type="transmembrane region" description="Helical" evidence="20">
    <location>
        <begin position="162"/>
        <end position="181"/>
    </location>
</feature>
<evidence type="ECO:0000256" key="3">
    <source>
        <dbReference type="ARBA" id="ARBA00004651"/>
    </source>
</evidence>
<dbReference type="FunFam" id="3.40.50.12780:FF:000019">
    <property type="entry name" value="Long-chain fatty acid transporter"/>
    <property type="match status" value="1"/>
</dbReference>
<dbReference type="OrthoDB" id="10253869at2759"/>
<dbReference type="GO" id="GO:0005324">
    <property type="term" value="F:long-chain fatty acid transmembrane transporter activity"/>
    <property type="evidence" value="ECO:0007669"/>
    <property type="project" value="TreeGrafter"/>
</dbReference>
<keyword evidence="9 20" id="KW-0812">Transmembrane</keyword>
<comment type="function">
    <text evidence="17">Acyl-CoA synthetase required for both the import of long chain fatty acids (LCFAs) (C14-C18) and the activation very long chain fatty acids (VLCFAs) (C20-C26) by esterification of the fatty acids into metabolically active CoA-thioesters for subsequent degradation or incorporation into phospholipids. The transport and fatty acyl-CoA synthetase activities are genetically separable and are thus independent activities. Esterifies VLCFAs in the peroxisome matrix. The VLCFAs are actively transported into peroxisomes by a PXA1-PXA2 heterodimeric transporter in the peroxisomal membrane.</text>
</comment>
<dbReference type="AlphaFoldDB" id="A0A1B7TFF0"/>
<evidence type="ECO:0000256" key="6">
    <source>
        <dbReference type="ARBA" id="ARBA00022475"/>
    </source>
</evidence>
<comment type="similarity">
    <text evidence="4">Belongs to the ATP-dependent AMP-binding enzyme family.</text>
</comment>
<dbReference type="EMBL" id="LXPE01000008">
    <property type="protein sequence ID" value="OBA27463.1"/>
    <property type="molecule type" value="Genomic_DNA"/>
</dbReference>
<dbReference type="Gene3D" id="3.30.300.30">
    <property type="match status" value="1"/>
</dbReference>
<dbReference type="InterPro" id="IPR020845">
    <property type="entry name" value="AMP-binding_CS"/>
</dbReference>
<dbReference type="GO" id="GO:0005811">
    <property type="term" value="C:lipid droplet"/>
    <property type="evidence" value="ECO:0007669"/>
    <property type="project" value="UniProtKB-SubCell"/>
</dbReference>
<dbReference type="SUPFAM" id="SSF56801">
    <property type="entry name" value="Acetyl-CoA synthetase-like"/>
    <property type="match status" value="1"/>
</dbReference>
<keyword evidence="23" id="KW-1185">Reference proteome</keyword>
<reference evidence="23" key="1">
    <citation type="journal article" date="2016" name="Proc. Natl. Acad. Sci. U.S.A.">
        <title>Comparative genomics of biotechnologically important yeasts.</title>
        <authorList>
            <person name="Riley R."/>
            <person name="Haridas S."/>
            <person name="Wolfe K.H."/>
            <person name="Lopes M.R."/>
            <person name="Hittinger C.T."/>
            <person name="Goeker M."/>
            <person name="Salamov A.A."/>
            <person name="Wisecaver J.H."/>
            <person name="Long T.M."/>
            <person name="Calvey C.H."/>
            <person name="Aerts A.L."/>
            <person name="Barry K.W."/>
            <person name="Choi C."/>
            <person name="Clum A."/>
            <person name="Coughlan A.Y."/>
            <person name="Deshpande S."/>
            <person name="Douglass A.P."/>
            <person name="Hanson S.J."/>
            <person name="Klenk H.-P."/>
            <person name="LaButti K.M."/>
            <person name="Lapidus A."/>
            <person name="Lindquist E.A."/>
            <person name="Lipzen A.M."/>
            <person name="Meier-Kolthoff J.P."/>
            <person name="Ohm R.A."/>
            <person name="Otillar R.P."/>
            <person name="Pangilinan J.L."/>
            <person name="Peng Y."/>
            <person name="Rokas A."/>
            <person name="Rosa C.A."/>
            <person name="Scheuner C."/>
            <person name="Sibirny A.A."/>
            <person name="Slot J.C."/>
            <person name="Stielow J.B."/>
            <person name="Sun H."/>
            <person name="Kurtzman C.P."/>
            <person name="Blackwell M."/>
            <person name="Grigoriev I.V."/>
            <person name="Jeffries T.W."/>
        </authorList>
    </citation>
    <scope>NUCLEOTIDE SEQUENCE [LARGE SCALE GENOMIC DNA]</scope>
    <source>
        <strain evidence="23">NRRL Y-1626</strain>
    </source>
</reference>
<dbReference type="GO" id="GO:0004467">
    <property type="term" value="F:long-chain fatty acid-CoA ligase activity"/>
    <property type="evidence" value="ECO:0007669"/>
    <property type="project" value="TreeGrafter"/>
</dbReference>
<keyword evidence="5" id="KW-0813">Transport</keyword>
<dbReference type="GO" id="GO:0005778">
    <property type="term" value="C:peroxisomal membrane"/>
    <property type="evidence" value="ECO:0007669"/>
    <property type="project" value="UniProtKB-SubCell"/>
</dbReference>
<evidence type="ECO:0000256" key="13">
    <source>
        <dbReference type="ARBA" id="ARBA00023055"/>
    </source>
</evidence>
<accession>A0A1B7TFF0</accession>
<dbReference type="Pfam" id="PF00501">
    <property type="entry name" value="AMP-binding"/>
    <property type="match status" value="1"/>
</dbReference>
<evidence type="ECO:0000256" key="20">
    <source>
        <dbReference type="SAM" id="Phobius"/>
    </source>
</evidence>
<comment type="caution">
    <text evidence="22">The sequence shown here is derived from an EMBL/GenBank/DDBJ whole genome shotgun (WGS) entry which is preliminary data.</text>
</comment>
<protein>
    <recommendedName>
        <fullName evidence="18">Very long-chain fatty acid transport protein</fullName>
    </recommendedName>
    <alternativeName>
        <fullName evidence="19">Very-long-chain acyl-CoA synthetase</fullName>
    </alternativeName>
</protein>
<dbReference type="InterPro" id="IPR000873">
    <property type="entry name" value="AMP-dep_synth/lig_dom"/>
</dbReference>
<evidence type="ECO:0000256" key="10">
    <source>
        <dbReference type="ARBA" id="ARBA00022741"/>
    </source>
</evidence>
<dbReference type="Gene3D" id="3.40.50.12780">
    <property type="entry name" value="N-terminal domain of ligase-like"/>
    <property type="match status" value="1"/>
</dbReference>
<keyword evidence="14 20" id="KW-0472">Membrane</keyword>
<evidence type="ECO:0000256" key="14">
    <source>
        <dbReference type="ARBA" id="ARBA00023136"/>
    </source>
</evidence>
<keyword evidence="10" id="KW-0547">Nucleotide-binding</keyword>
<dbReference type="PANTHER" id="PTHR43107">
    <property type="entry name" value="LONG-CHAIN FATTY ACID TRANSPORT PROTEIN"/>
    <property type="match status" value="1"/>
</dbReference>
<evidence type="ECO:0000256" key="15">
    <source>
        <dbReference type="ARBA" id="ARBA00023140"/>
    </source>
</evidence>
<evidence type="ECO:0000256" key="19">
    <source>
        <dbReference type="ARBA" id="ARBA00078285"/>
    </source>
</evidence>
<evidence type="ECO:0000256" key="16">
    <source>
        <dbReference type="ARBA" id="ARBA00051585"/>
    </source>
</evidence>
<evidence type="ECO:0000256" key="9">
    <source>
        <dbReference type="ARBA" id="ARBA00022692"/>
    </source>
</evidence>
<evidence type="ECO:0000256" key="2">
    <source>
        <dbReference type="ARBA" id="ARBA00004585"/>
    </source>
</evidence>
<evidence type="ECO:0000256" key="18">
    <source>
        <dbReference type="ARBA" id="ARBA00068795"/>
    </source>
</evidence>
<name>A0A1B7TFF0_9ASCO</name>
<evidence type="ECO:0000256" key="5">
    <source>
        <dbReference type="ARBA" id="ARBA00022448"/>
    </source>
</evidence>
<organism evidence="22 23">
    <name type="scientific">Hanseniaspora valbyensis NRRL Y-1626</name>
    <dbReference type="NCBI Taxonomy" id="766949"/>
    <lineage>
        <taxon>Eukaryota</taxon>
        <taxon>Fungi</taxon>
        <taxon>Dikarya</taxon>
        <taxon>Ascomycota</taxon>
        <taxon>Saccharomycotina</taxon>
        <taxon>Saccharomycetes</taxon>
        <taxon>Saccharomycodales</taxon>
        <taxon>Saccharomycodaceae</taxon>
        <taxon>Hanseniaspora</taxon>
    </lineage>
</organism>
<evidence type="ECO:0000259" key="21">
    <source>
        <dbReference type="Pfam" id="PF00501"/>
    </source>
</evidence>
<evidence type="ECO:0000256" key="4">
    <source>
        <dbReference type="ARBA" id="ARBA00006432"/>
    </source>
</evidence>
<evidence type="ECO:0000256" key="1">
    <source>
        <dbReference type="ARBA" id="ARBA00004502"/>
    </source>
</evidence>
<proteinExistence type="inferred from homology"/>
<dbReference type="InterPro" id="IPR045851">
    <property type="entry name" value="AMP-bd_C_sf"/>
</dbReference>
<feature type="transmembrane region" description="Helical" evidence="20">
    <location>
        <begin position="6"/>
        <end position="27"/>
    </location>
</feature>
<comment type="subcellular location">
    <subcellularLocation>
        <location evidence="3">Cell membrane</location>
        <topology evidence="3">Multi-pass membrane protein</topology>
    </subcellularLocation>
    <subcellularLocation>
        <location evidence="1">Lipid droplet</location>
    </subcellularLocation>
    <subcellularLocation>
        <location evidence="2">Peroxisome membrane</location>
        <topology evidence="2">Multi-pass membrane protein</topology>
    </subcellularLocation>
</comment>
<dbReference type="Proteomes" id="UP000092321">
    <property type="component" value="Unassembled WGS sequence"/>
</dbReference>
<keyword evidence="7" id="KW-0436">Ligase</keyword>
<dbReference type="GO" id="GO:0044539">
    <property type="term" value="P:long-chain fatty acid import into cell"/>
    <property type="evidence" value="ECO:0007669"/>
    <property type="project" value="TreeGrafter"/>
</dbReference>
<dbReference type="GO" id="GO:0009898">
    <property type="term" value="C:cytoplasmic side of plasma membrane"/>
    <property type="evidence" value="ECO:0007669"/>
    <property type="project" value="TreeGrafter"/>
</dbReference>
<evidence type="ECO:0000256" key="17">
    <source>
        <dbReference type="ARBA" id="ARBA00060276"/>
    </source>
</evidence>
<dbReference type="PROSITE" id="PS00455">
    <property type="entry name" value="AMP_BINDING"/>
    <property type="match status" value="1"/>
</dbReference>
<evidence type="ECO:0000313" key="23">
    <source>
        <dbReference type="Proteomes" id="UP000092321"/>
    </source>
</evidence>
<keyword evidence="8" id="KW-0551">Lipid droplet</keyword>
<gene>
    <name evidence="22" type="ORF">HANVADRAFT_52217</name>
</gene>
<keyword evidence="15" id="KW-0576">Peroxisome</keyword>